<sequence>MFKKKKVKFKTISFLDSYWVSNFWIIDNTMFLVKLDKQSTVYAIDAKIVLENLKTNLHTNAFLADPFSDNVINRIKSELEYRFKLDETIIDISLTNNELLITTLKTKTNKNYKYIKNKLEVISNSDHWSIFDKDKYLGSKKALLDKLTIKKIFYSGDNLFIVTDNELYLFKDLQLKKIYSSTSRIQVCKFDLTSVIISDMQLNKTFCFNFVLNKNVNDICNKFYYRLDSWNQKFIVGKPLFDYQKHYNYYLPLEFIYT</sequence>
<dbReference type="AlphaFoldDB" id="A0A7U3ZSB9"/>
<evidence type="ECO:0000313" key="1">
    <source>
        <dbReference type="EMBL" id="AEM68598.1"/>
    </source>
</evidence>
<dbReference type="RefSeq" id="WP_014034954.1">
    <property type="nucleotide sequence ID" value="NC_015946.1"/>
</dbReference>
<dbReference type="KEGG" id="mpf:MPUT_0206"/>
<reference evidence="1 2" key="1">
    <citation type="journal article" date="2011" name="J. Bacteriol.">
        <title>Genome Sequence of Mycoplasma putrefaciens Type Strain KS1.</title>
        <authorList>
            <person name="Calcutt M.J."/>
            <person name="Foecking M.F."/>
        </authorList>
    </citation>
    <scope>NUCLEOTIDE SEQUENCE [LARGE SCALE GENOMIC DNA]</scope>
    <source>
        <strain evidence="2">ATCC 15718 / NCTC 10155 / C30 KS-1 / KS-1</strain>
    </source>
</reference>
<proteinExistence type="predicted"/>
<accession>A0A7U3ZSB9</accession>
<protein>
    <submittedName>
        <fullName evidence="1">Uncharacterized protein</fullName>
    </submittedName>
</protein>
<dbReference type="EMBL" id="CP003021">
    <property type="protein sequence ID" value="AEM68598.1"/>
    <property type="molecule type" value="Genomic_DNA"/>
</dbReference>
<evidence type="ECO:0000313" key="2">
    <source>
        <dbReference type="Proteomes" id="UP000008907"/>
    </source>
</evidence>
<name>A0A7U3ZSB9_MYCPK</name>
<dbReference type="Proteomes" id="UP000008907">
    <property type="component" value="Chromosome"/>
</dbReference>
<gene>
    <name evidence="1" type="ordered locus">MPUT_0206</name>
</gene>
<organism evidence="1 2">
    <name type="scientific">Mycoplasma putrefaciens (strain ATCC 15718 / NCTC 10155 / C30 KS-1 / KS-1)</name>
    <dbReference type="NCBI Taxonomy" id="743965"/>
    <lineage>
        <taxon>Bacteria</taxon>
        <taxon>Bacillati</taxon>
        <taxon>Mycoplasmatota</taxon>
        <taxon>Mollicutes</taxon>
        <taxon>Mycoplasmataceae</taxon>
        <taxon>Mycoplasma</taxon>
    </lineage>
</organism>